<dbReference type="InterPro" id="IPR001123">
    <property type="entry name" value="LeuE-type"/>
</dbReference>
<evidence type="ECO:0000256" key="3">
    <source>
        <dbReference type="ARBA" id="ARBA00022692"/>
    </source>
</evidence>
<keyword evidence="2" id="KW-1003">Cell membrane</keyword>
<dbReference type="EMBL" id="CP132914">
    <property type="protein sequence ID" value="WMB73659.1"/>
    <property type="molecule type" value="Genomic_DNA"/>
</dbReference>
<evidence type="ECO:0000256" key="1">
    <source>
        <dbReference type="ARBA" id="ARBA00004651"/>
    </source>
</evidence>
<gene>
    <name evidence="7" type="ORF">RA178_03270</name>
</gene>
<accession>A0AA50Q3U7</accession>
<feature type="transmembrane region" description="Helical" evidence="6">
    <location>
        <begin position="6"/>
        <end position="28"/>
    </location>
</feature>
<keyword evidence="5 6" id="KW-0472">Membrane</keyword>
<reference evidence="7" key="1">
    <citation type="submission" date="2023-08" db="EMBL/GenBank/DDBJ databases">
        <title>Complete genome sequence of Shewanella oncorhynchi Z-P2, a siderophore putrebactin-producing bacterium.</title>
        <authorList>
            <person name="Zhang Y."/>
        </authorList>
    </citation>
    <scope>NUCLEOTIDE SEQUENCE</scope>
    <source>
        <strain evidence="7">Z-P2</strain>
    </source>
</reference>
<feature type="transmembrane region" description="Helical" evidence="6">
    <location>
        <begin position="146"/>
        <end position="171"/>
    </location>
</feature>
<evidence type="ECO:0000256" key="6">
    <source>
        <dbReference type="SAM" id="Phobius"/>
    </source>
</evidence>
<dbReference type="RefSeq" id="WP_105251380.1">
    <property type="nucleotide sequence ID" value="NZ_CP132914.1"/>
</dbReference>
<name>A0AA50Q3U7_9GAMM</name>
<keyword evidence="4 6" id="KW-1133">Transmembrane helix</keyword>
<evidence type="ECO:0000313" key="7">
    <source>
        <dbReference type="EMBL" id="WMB73659.1"/>
    </source>
</evidence>
<dbReference type="GeneID" id="301338172"/>
<evidence type="ECO:0000256" key="4">
    <source>
        <dbReference type="ARBA" id="ARBA00022989"/>
    </source>
</evidence>
<comment type="subcellular location">
    <subcellularLocation>
        <location evidence="1">Cell membrane</location>
        <topology evidence="1">Multi-pass membrane protein</topology>
    </subcellularLocation>
</comment>
<proteinExistence type="predicted"/>
<organism evidence="7">
    <name type="scientific">Shewanella oncorhynchi</name>
    <dbReference type="NCBI Taxonomy" id="2726434"/>
    <lineage>
        <taxon>Bacteria</taxon>
        <taxon>Pseudomonadati</taxon>
        <taxon>Pseudomonadota</taxon>
        <taxon>Gammaproteobacteria</taxon>
        <taxon>Alteromonadales</taxon>
        <taxon>Shewanellaceae</taxon>
        <taxon>Shewanella</taxon>
    </lineage>
</organism>
<evidence type="ECO:0000256" key="2">
    <source>
        <dbReference type="ARBA" id="ARBA00022475"/>
    </source>
</evidence>
<keyword evidence="3 6" id="KW-0812">Transmembrane</keyword>
<feature type="transmembrane region" description="Helical" evidence="6">
    <location>
        <begin position="71"/>
        <end position="98"/>
    </location>
</feature>
<dbReference type="AlphaFoldDB" id="A0AA50Q3U7"/>
<evidence type="ECO:0000256" key="5">
    <source>
        <dbReference type="ARBA" id="ARBA00023136"/>
    </source>
</evidence>
<dbReference type="KEGG" id="sog:RA178_03270"/>
<dbReference type="GO" id="GO:0015171">
    <property type="term" value="F:amino acid transmembrane transporter activity"/>
    <property type="evidence" value="ECO:0007669"/>
    <property type="project" value="TreeGrafter"/>
</dbReference>
<dbReference type="PANTHER" id="PTHR30086:SF17">
    <property type="entry name" value="LYSE FAMILY TRANSLOCATOR"/>
    <property type="match status" value="1"/>
</dbReference>
<dbReference type="PANTHER" id="PTHR30086">
    <property type="entry name" value="ARGININE EXPORTER PROTEIN ARGO"/>
    <property type="match status" value="1"/>
</dbReference>
<feature type="transmembrane region" description="Helical" evidence="6">
    <location>
        <begin position="40"/>
        <end position="65"/>
    </location>
</feature>
<feature type="transmembrane region" description="Helical" evidence="6">
    <location>
        <begin position="177"/>
        <end position="198"/>
    </location>
</feature>
<protein>
    <submittedName>
        <fullName evidence="7">LysE family transporter</fullName>
    </submittedName>
</protein>
<sequence length="237" mass="24652">MDLSLLLTLAVIHAVALISPGPDFAIMVKIATQQSRSTAVAAAVGISIAILAHTILSLTGVSLLIKSSHTLYLLVQIVGASYLAWMGFGALRAGLAILAKRKMSARVHAGTNDDAVISAGDVEGVASVAGGLGGAMSRRQGFLTGFYTNILNPKALVFFLTLFSALITPSVTTSTKIASAILLLSLSLAWFGFLAVMLSKAQVQLKLQRLTPVIDAVIGVIFMSVALAIYSNLLLTA</sequence>
<dbReference type="Pfam" id="PF01810">
    <property type="entry name" value="LysE"/>
    <property type="match status" value="1"/>
</dbReference>
<dbReference type="GO" id="GO:0005886">
    <property type="term" value="C:plasma membrane"/>
    <property type="evidence" value="ECO:0007669"/>
    <property type="project" value="UniProtKB-SubCell"/>
</dbReference>
<feature type="transmembrane region" description="Helical" evidence="6">
    <location>
        <begin position="210"/>
        <end position="230"/>
    </location>
</feature>
<dbReference type="Proteomes" id="UP001236800">
    <property type="component" value="Chromosome"/>
</dbReference>